<proteinExistence type="predicted"/>
<keyword evidence="2" id="KW-1185">Reference proteome</keyword>
<organism evidence="1 2">
    <name type="scientific">Chitiniphilus eburneus</name>
    <dbReference type="NCBI Taxonomy" id="2571148"/>
    <lineage>
        <taxon>Bacteria</taxon>
        <taxon>Pseudomonadati</taxon>
        <taxon>Pseudomonadota</taxon>
        <taxon>Betaproteobacteria</taxon>
        <taxon>Neisseriales</taxon>
        <taxon>Chitinibacteraceae</taxon>
        <taxon>Chitiniphilus</taxon>
    </lineage>
</organism>
<evidence type="ECO:0000313" key="2">
    <source>
        <dbReference type="Proteomes" id="UP000310016"/>
    </source>
</evidence>
<dbReference type="EMBL" id="SUMF01000001">
    <property type="protein sequence ID" value="TJZ79181.1"/>
    <property type="molecule type" value="Genomic_DNA"/>
</dbReference>
<sequence>MKRPQSIRGAGPGDQLTNQFVRGATAAGLLLAMQPPRASGKAVLRHALRGGTALAAGVATANAVQRRAYGEALLSVALGAAGLAAIDYVLNQQCLISEKDRKNG</sequence>
<dbReference type="RefSeq" id="WP_136771695.1">
    <property type="nucleotide sequence ID" value="NZ_CP156074.1"/>
</dbReference>
<accession>A0A4U0QCK8</accession>
<protein>
    <submittedName>
        <fullName evidence="1">Uncharacterized protein</fullName>
    </submittedName>
</protein>
<dbReference type="Proteomes" id="UP000310016">
    <property type="component" value="Unassembled WGS sequence"/>
</dbReference>
<name>A0A4U0QCK8_9NEIS</name>
<dbReference type="AlphaFoldDB" id="A0A4U0QCK8"/>
<comment type="caution">
    <text evidence="1">The sequence shown here is derived from an EMBL/GenBank/DDBJ whole genome shotgun (WGS) entry which is preliminary data.</text>
</comment>
<reference evidence="1 2" key="1">
    <citation type="submission" date="2019-04" db="EMBL/GenBank/DDBJ databases">
        <title>Chitiniphilus eburnea sp. nov., a novel chitinolytic bacterium isolated from aquaculture sludge.</title>
        <authorList>
            <person name="Sheng M."/>
        </authorList>
    </citation>
    <scope>NUCLEOTIDE SEQUENCE [LARGE SCALE GENOMIC DNA]</scope>
    <source>
        <strain evidence="1 2">HX-2-15</strain>
    </source>
</reference>
<gene>
    <name evidence="1" type="ORF">FAZ21_02530</name>
</gene>
<evidence type="ECO:0000313" key="1">
    <source>
        <dbReference type="EMBL" id="TJZ79181.1"/>
    </source>
</evidence>